<dbReference type="InterPro" id="IPR027417">
    <property type="entry name" value="P-loop_NTPase"/>
</dbReference>
<name>A0ABV2LUJ4_9FLAO</name>
<evidence type="ECO:0000313" key="16">
    <source>
        <dbReference type="Proteomes" id="UP001549146"/>
    </source>
</evidence>
<gene>
    <name evidence="15" type="ORF">ABID46_001801</name>
</gene>
<dbReference type="EC" id="5.6.2.4" evidence="10"/>
<comment type="catalytic activity">
    <reaction evidence="9">
        <text>Couples ATP hydrolysis with the unwinding of duplex DNA by translocating in the 3'-5' direction.</text>
        <dbReference type="EC" id="5.6.2.4"/>
    </reaction>
</comment>
<evidence type="ECO:0000259" key="13">
    <source>
        <dbReference type="PROSITE" id="PS51192"/>
    </source>
</evidence>
<keyword evidence="5 15" id="KW-0347">Helicase</keyword>
<evidence type="ECO:0000256" key="12">
    <source>
        <dbReference type="ARBA" id="ARBA00044550"/>
    </source>
</evidence>
<protein>
    <recommendedName>
        <fullName evidence="11">ATP-dependent DNA helicase RecQ</fullName>
        <ecNumber evidence="10">5.6.2.4</ecNumber>
    </recommendedName>
    <alternativeName>
        <fullName evidence="12">DNA 3'-5' helicase RecQ</fullName>
    </alternativeName>
</protein>
<comment type="similarity">
    <text evidence="1">Belongs to the helicase family. RecQ subfamily.</text>
</comment>
<dbReference type="PANTHER" id="PTHR13710:SF105">
    <property type="entry name" value="ATP-DEPENDENT DNA HELICASE Q1"/>
    <property type="match status" value="1"/>
</dbReference>
<reference evidence="15 16" key="1">
    <citation type="submission" date="2024-06" db="EMBL/GenBank/DDBJ databases">
        <title>Genomic Encyclopedia of Type Strains, Phase IV (KMG-IV): sequencing the most valuable type-strain genomes for metagenomic binning, comparative biology and taxonomic classification.</title>
        <authorList>
            <person name="Goeker M."/>
        </authorList>
    </citation>
    <scope>NUCLEOTIDE SEQUENCE [LARGE SCALE GENOMIC DNA]</scope>
    <source>
        <strain evidence="15 16">DSM 29388</strain>
    </source>
</reference>
<sequence>MLTPLEILHKNWGYQTFKEPQQNIIESILDNQHTLAILPTGGGKSICYQVPALLKPGLTLVISPLIALMQDQVLQLQNREIGAELINSQLTPEEIAVVLAKASLGQIKLLYVAPERLQKRSFVQSLMNLPIDLIAVDEAHCIAQWGHDFRPSYLKINSIRSLFPNTPILALTATATPKIQEEILTSLAIPDAKVFKQTLKRTNLVYKVVPSQNELDDLLYYLKKNPGPGIVFTRTRKQTFEVATYLQEKGMNADFFHAKLPIEEKKAKQDIWTKSSNQIMVSTNAFGMGIDKSNVRIVVHMDLPTSLEAYVQEAGRAGRDLEPSEAILLLKPSAQEEIEKIFKSSLPTKEEFEWTERLFYNYFEIGENERPENKMEFLFQEFIQKFSLNKNKTLKILDFLERKEVITIQPSSSYSSVQVFVNPKNIQFTKSLHYGVIEYLVRKHPGIQNNWKGISEFALARELNKPLKKIKKALRKLSDSGYIQYKSQEVQWVSFNRPRESNFIKNTLWREFESLQVSQWKKLQDMIYYAQQDEHCREKMILRYFGEKPIQSCGKCDVCLQVQPSLNPEMILNYLSDSPKTIQEVLLHFLNLPKESVLEILSQLADENLIEKTGIDSFQKKQ</sequence>
<dbReference type="PROSITE" id="PS51192">
    <property type="entry name" value="HELICASE_ATP_BIND_1"/>
    <property type="match status" value="1"/>
</dbReference>
<dbReference type="PANTHER" id="PTHR13710">
    <property type="entry name" value="DNA HELICASE RECQ FAMILY MEMBER"/>
    <property type="match status" value="1"/>
</dbReference>
<evidence type="ECO:0000313" key="15">
    <source>
        <dbReference type="EMBL" id="MET3732214.1"/>
    </source>
</evidence>
<dbReference type="Gene3D" id="3.40.50.300">
    <property type="entry name" value="P-loop containing nucleotide triphosphate hydrolases"/>
    <property type="match status" value="2"/>
</dbReference>
<keyword evidence="8" id="KW-0413">Isomerase</keyword>
<accession>A0ABV2LUJ4</accession>
<dbReference type="RefSeq" id="WP_354509226.1">
    <property type="nucleotide sequence ID" value="NZ_JBEPMO010000009.1"/>
</dbReference>
<dbReference type="InterPro" id="IPR011545">
    <property type="entry name" value="DEAD/DEAH_box_helicase_dom"/>
</dbReference>
<dbReference type="EMBL" id="JBEPMO010000009">
    <property type="protein sequence ID" value="MET3732214.1"/>
    <property type="molecule type" value="Genomic_DNA"/>
</dbReference>
<dbReference type="GO" id="GO:0016787">
    <property type="term" value="F:hydrolase activity"/>
    <property type="evidence" value="ECO:0007669"/>
    <property type="project" value="UniProtKB-KW"/>
</dbReference>
<evidence type="ECO:0000256" key="9">
    <source>
        <dbReference type="ARBA" id="ARBA00034617"/>
    </source>
</evidence>
<dbReference type="PROSITE" id="PS51194">
    <property type="entry name" value="HELICASE_CTER"/>
    <property type="match status" value="1"/>
</dbReference>
<evidence type="ECO:0000256" key="1">
    <source>
        <dbReference type="ARBA" id="ARBA00005446"/>
    </source>
</evidence>
<dbReference type="Proteomes" id="UP001549146">
    <property type="component" value="Unassembled WGS sequence"/>
</dbReference>
<dbReference type="InterPro" id="IPR036388">
    <property type="entry name" value="WH-like_DNA-bd_sf"/>
</dbReference>
<evidence type="ECO:0000256" key="8">
    <source>
        <dbReference type="ARBA" id="ARBA00023235"/>
    </source>
</evidence>
<keyword evidence="2" id="KW-0479">Metal-binding</keyword>
<evidence type="ECO:0000256" key="5">
    <source>
        <dbReference type="ARBA" id="ARBA00022806"/>
    </source>
</evidence>
<dbReference type="InterPro" id="IPR014001">
    <property type="entry name" value="Helicase_ATP-bd"/>
</dbReference>
<dbReference type="Gene3D" id="1.10.10.10">
    <property type="entry name" value="Winged helix-like DNA-binding domain superfamily/Winged helix DNA-binding domain"/>
    <property type="match status" value="1"/>
</dbReference>
<keyword evidence="6" id="KW-0067">ATP-binding</keyword>
<dbReference type="SMART" id="SM00490">
    <property type="entry name" value="HELICc"/>
    <property type="match status" value="1"/>
</dbReference>
<evidence type="ECO:0000256" key="2">
    <source>
        <dbReference type="ARBA" id="ARBA00022723"/>
    </source>
</evidence>
<proteinExistence type="inferred from homology"/>
<dbReference type="Pfam" id="PF16124">
    <property type="entry name" value="RecQ_Zn_bind"/>
    <property type="match status" value="1"/>
</dbReference>
<evidence type="ECO:0000259" key="14">
    <source>
        <dbReference type="PROSITE" id="PS51194"/>
    </source>
</evidence>
<organism evidence="15 16">
    <name type="scientific">Moheibacter stercoris</name>
    <dbReference type="NCBI Taxonomy" id="1628251"/>
    <lineage>
        <taxon>Bacteria</taxon>
        <taxon>Pseudomonadati</taxon>
        <taxon>Bacteroidota</taxon>
        <taxon>Flavobacteriia</taxon>
        <taxon>Flavobacteriales</taxon>
        <taxon>Weeksellaceae</taxon>
        <taxon>Moheibacter</taxon>
    </lineage>
</organism>
<dbReference type="InterPro" id="IPR032284">
    <property type="entry name" value="RecQ_Zn-bd"/>
</dbReference>
<dbReference type="SUPFAM" id="SSF52540">
    <property type="entry name" value="P-loop containing nucleoside triphosphate hydrolases"/>
    <property type="match status" value="1"/>
</dbReference>
<evidence type="ECO:0000256" key="3">
    <source>
        <dbReference type="ARBA" id="ARBA00022741"/>
    </source>
</evidence>
<dbReference type="CDD" id="cd17920">
    <property type="entry name" value="DEXHc_RecQ"/>
    <property type="match status" value="1"/>
</dbReference>
<dbReference type="Pfam" id="PF00271">
    <property type="entry name" value="Helicase_C"/>
    <property type="match status" value="1"/>
</dbReference>
<dbReference type="SMART" id="SM00487">
    <property type="entry name" value="DEXDc"/>
    <property type="match status" value="1"/>
</dbReference>
<dbReference type="Pfam" id="PF00270">
    <property type="entry name" value="DEAD"/>
    <property type="match status" value="1"/>
</dbReference>
<evidence type="ECO:0000256" key="7">
    <source>
        <dbReference type="ARBA" id="ARBA00023125"/>
    </source>
</evidence>
<evidence type="ECO:0000256" key="4">
    <source>
        <dbReference type="ARBA" id="ARBA00022801"/>
    </source>
</evidence>
<evidence type="ECO:0000256" key="11">
    <source>
        <dbReference type="ARBA" id="ARBA00044535"/>
    </source>
</evidence>
<keyword evidence="3" id="KW-0547">Nucleotide-binding</keyword>
<dbReference type="InterPro" id="IPR004589">
    <property type="entry name" value="DNA_helicase_ATP-dep_RecQ"/>
</dbReference>
<dbReference type="InterPro" id="IPR001650">
    <property type="entry name" value="Helicase_C-like"/>
</dbReference>
<evidence type="ECO:0000256" key="6">
    <source>
        <dbReference type="ARBA" id="ARBA00022840"/>
    </source>
</evidence>
<feature type="domain" description="Helicase C-terminal" evidence="14">
    <location>
        <begin position="214"/>
        <end position="359"/>
    </location>
</feature>
<keyword evidence="16" id="KW-1185">Reference proteome</keyword>
<keyword evidence="4 15" id="KW-0378">Hydrolase</keyword>
<comment type="caution">
    <text evidence="15">The sequence shown here is derived from an EMBL/GenBank/DDBJ whole genome shotgun (WGS) entry which is preliminary data.</text>
</comment>
<dbReference type="NCBIfam" id="TIGR00614">
    <property type="entry name" value="recQ_fam"/>
    <property type="match status" value="1"/>
</dbReference>
<feature type="domain" description="Helicase ATP-binding" evidence="13">
    <location>
        <begin position="25"/>
        <end position="193"/>
    </location>
</feature>
<evidence type="ECO:0000256" key="10">
    <source>
        <dbReference type="ARBA" id="ARBA00034808"/>
    </source>
</evidence>
<keyword evidence="7" id="KW-0238">DNA-binding</keyword>
<dbReference type="GO" id="GO:0003678">
    <property type="term" value="F:DNA helicase activity"/>
    <property type="evidence" value="ECO:0007669"/>
    <property type="project" value="UniProtKB-EC"/>
</dbReference>